<evidence type="ECO:0000313" key="2">
    <source>
        <dbReference type="Proteomes" id="UP000638981"/>
    </source>
</evidence>
<dbReference type="RefSeq" id="WP_189411704.1">
    <property type="nucleotide sequence ID" value="NZ_BMYJ01000006.1"/>
</dbReference>
<sequence>MSDLSAPSAPLTDAAARALLAAFGGASVASFLDVAGTAPALALALWRQWRCPLSIACLSPKGTWDADRSAYIAALRAGGVPQDQILLIKTPDDLRSYDLIANLAGFGDSAKIALLSPHLPQILHPGSRMLTDIRKGSGSYPELNRLGKAETLAEAMVGGKTVTRALFQADATKLRAAPKPTQTTDKSDWAELARDLAGPDGFFRDNGRHSFLFVPRSDTLVVTFDNLDIAMEKRVDRRPWGYSFIEKQGWSMLGAMANGWTWYRDPWVWDQFDELAASGFFARFQRVVFYGASMGGYAAAAFSAACPGADVVAISPQSTLDKTIVPWETRYRTAWGQDYSGRYGDAAKASASAHRVILLYDPFEKLDRGHAERFTAPNVTFLRALMLGHRLGSSLLQMGILQEVTLAALNGTLTEPQFYRLLRARHQFTRYQRELFKRCLDRNRPDLAARVARWALARGDSRFFRRALASL</sequence>
<name>A0A918TSJ9_9RHOB</name>
<organism evidence="1 2">
    <name type="scientific">Neogemmobacter tilapiae</name>
    <dbReference type="NCBI Taxonomy" id="875041"/>
    <lineage>
        <taxon>Bacteria</taxon>
        <taxon>Pseudomonadati</taxon>
        <taxon>Pseudomonadota</taxon>
        <taxon>Alphaproteobacteria</taxon>
        <taxon>Rhodobacterales</taxon>
        <taxon>Paracoccaceae</taxon>
        <taxon>Neogemmobacter</taxon>
    </lineage>
</organism>
<evidence type="ECO:0000313" key="1">
    <source>
        <dbReference type="EMBL" id="GHC57933.1"/>
    </source>
</evidence>
<dbReference type="SUPFAM" id="SSF53474">
    <property type="entry name" value="alpha/beta-Hydrolases"/>
    <property type="match status" value="1"/>
</dbReference>
<evidence type="ECO:0008006" key="3">
    <source>
        <dbReference type="Google" id="ProtNLM"/>
    </source>
</evidence>
<dbReference type="InterPro" id="IPR029058">
    <property type="entry name" value="AB_hydrolase_fold"/>
</dbReference>
<proteinExistence type="predicted"/>
<dbReference type="AlphaFoldDB" id="A0A918TSJ9"/>
<accession>A0A918TSJ9</accession>
<reference evidence="1" key="2">
    <citation type="submission" date="2020-09" db="EMBL/GenBank/DDBJ databases">
        <authorList>
            <person name="Sun Q."/>
            <person name="Kim S."/>
        </authorList>
    </citation>
    <scope>NUCLEOTIDE SEQUENCE</scope>
    <source>
        <strain evidence="1">KCTC 23310</strain>
    </source>
</reference>
<comment type="caution">
    <text evidence="1">The sequence shown here is derived from an EMBL/GenBank/DDBJ whole genome shotgun (WGS) entry which is preliminary data.</text>
</comment>
<protein>
    <recommendedName>
        <fullName evidence="3">Phosphoadenosine phosphosulfate reductase</fullName>
    </recommendedName>
</protein>
<gene>
    <name evidence="1" type="ORF">GCM10007315_21830</name>
</gene>
<reference evidence="1" key="1">
    <citation type="journal article" date="2014" name="Int. J. Syst. Evol. Microbiol.">
        <title>Complete genome sequence of Corynebacterium casei LMG S-19264T (=DSM 44701T), isolated from a smear-ripened cheese.</title>
        <authorList>
            <consortium name="US DOE Joint Genome Institute (JGI-PGF)"/>
            <person name="Walter F."/>
            <person name="Albersmeier A."/>
            <person name="Kalinowski J."/>
            <person name="Ruckert C."/>
        </authorList>
    </citation>
    <scope>NUCLEOTIDE SEQUENCE</scope>
    <source>
        <strain evidence="1">KCTC 23310</strain>
    </source>
</reference>
<dbReference type="Gene3D" id="3.40.50.1820">
    <property type="entry name" value="alpha/beta hydrolase"/>
    <property type="match status" value="1"/>
</dbReference>
<keyword evidence="2" id="KW-1185">Reference proteome</keyword>
<dbReference type="Proteomes" id="UP000638981">
    <property type="component" value="Unassembled WGS sequence"/>
</dbReference>
<dbReference type="EMBL" id="BMYJ01000006">
    <property type="protein sequence ID" value="GHC57933.1"/>
    <property type="molecule type" value="Genomic_DNA"/>
</dbReference>